<sequence>MHEVKINDNSYSVDFTANDLLSGKVNDSDFELDLIQIDNTHYHLIHEGNSYNIEIVSYDSEEKAAKIKINGKVLELDIRDKFDILLDKMGLADLANQQISDVKAPMPGMVLDIQVEAGQEVKTGEPLVVLEAMKMENVIKSPTDAVIKSIDVDKGNAVEKNATLISFDV</sequence>
<feature type="domain" description="Lipoyl-binding" evidence="2">
    <location>
        <begin position="94"/>
        <end position="168"/>
    </location>
</feature>
<dbReference type="Pfam" id="PF00364">
    <property type="entry name" value="Biotin_lipoyl"/>
    <property type="match status" value="1"/>
</dbReference>
<evidence type="ECO:0000259" key="2">
    <source>
        <dbReference type="PROSITE" id="PS50968"/>
    </source>
</evidence>
<dbReference type="PROSITE" id="PS50968">
    <property type="entry name" value="BIOTINYL_LIPOYL"/>
    <property type="match status" value="1"/>
</dbReference>
<organism evidence="3 4">
    <name type="scientific">Salibacter halophilus</name>
    <dbReference type="NCBI Taxonomy" id="1803916"/>
    <lineage>
        <taxon>Bacteria</taxon>
        <taxon>Pseudomonadati</taxon>
        <taxon>Bacteroidota</taxon>
        <taxon>Flavobacteriia</taxon>
        <taxon>Flavobacteriales</taxon>
        <taxon>Salibacteraceae</taxon>
        <taxon>Salibacter</taxon>
    </lineage>
</organism>
<dbReference type="PANTHER" id="PTHR45266">
    <property type="entry name" value="OXALOACETATE DECARBOXYLASE ALPHA CHAIN"/>
    <property type="match status" value="1"/>
</dbReference>
<dbReference type="AlphaFoldDB" id="A0A6N6M7T6"/>
<evidence type="ECO:0000313" key="3">
    <source>
        <dbReference type="EMBL" id="KAB1063142.1"/>
    </source>
</evidence>
<dbReference type="Gene3D" id="2.40.50.100">
    <property type="match status" value="1"/>
</dbReference>
<dbReference type="RefSeq" id="WP_151169151.1">
    <property type="nucleotide sequence ID" value="NZ_WACR01000009.1"/>
</dbReference>
<evidence type="ECO:0000313" key="4">
    <source>
        <dbReference type="Proteomes" id="UP000435357"/>
    </source>
</evidence>
<proteinExistence type="predicted"/>
<dbReference type="InterPro" id="IPR001882">
    <property type="entry name" value="Biotin_BS"/>
</dbReference>
<dbReference type="Proteomes" id="UP000435357">
    <property type="component" value="Unassembled WGS sequence"/>
</dbReference>
<reference evidence="3 4" key="1">
    <citation type="submission" date="2019-09" db="EMBL/GenBank/DDBJ databases">
        <title>Genomes of Cryomorphaceae.</title>
        <authorList>
            <person name="Bowman J.P."/>
        </authorList>
    </citation>
    <scope>NUCLEOTIDE SEQUENCE [LARGE SCALE GENOMIC DNA]</scope>
    <source>
        <strain evidence="3 4">KCTC 52047</strain>
    </source>
</reference>
<accession>A0A6N6M7T6</accession>
<dbReference type="CDD" id="cd06850">
    <property type="entry name" value="biotinyl_domain"/>
    <property type="match status" value="1"/>
</dbReference>
<dbReference type="InterPro" id="IPR050709">
    <property type="entry name" value="Biotin_Carboxyl_Carrier/Decarb"/>
</dbReference>
<dbReference type="OrthoDB" id="9812676at2"/>
<dbReference type="InterPro" id="IPR000089">
    <property type="entry name" value="Biotin_lipoyl"/>
</dbReference>
<comment type="caution">
    <text evidence="3">The sequence shown here is derived from an EMBL/GenBank/DDBJ whole genome shotgun (WGS) entry which is preliminary data.</text>
</comment>
<keyword evidence="1" id="KW-0092">Biotin</keyword>
<dbReference type="InterPro" id="IPR011053">
    <property type="entry name" value="Single_hybrid_motif"/>
</dbReference>
<dbReference type="FunFam" id="2.40.50.100:FF:000003">
    <property type="entry name" value="Acetyl-CoA carboxylase biotin carboxyl carrier protein"/>
    <property type="match status" value="1"/>
</dbReference>
<dbReference type="PANTHER" id="PTHR45266:SF3">
    <property type="entry name" value="OXALOACETATE DECARBOXYLASE ALPHA CHAIN"/>
    <property type="match status" value="1"/>
</dbReference>
<dbReference type="PROSITE" id="PS00188">
    <property type="entry name" value="BIOTIN"/>
    <property type="match status" value="1"/>
</dbReference>
<gene>
    <name evidence="3" type="ORF">F3059_10875</name>
</gene>
<protein>
    <submittedName>
        <fullName evidence="3">Acetyl-CoA carboxylase biotin carboxyl carrier protein subunit</fullName>
    </submittedName>
</protein>
<name>A0A6N6M7T6_9FLAO</name>
<keyword evidence="4" id="KW-1185">Reference proteome</keyword>
<dbReference type="SUPFAM" id="SSF51230">
    <property type="entry name" value="Single hybrid motif"/>
    <property type="match status" value="1"/>
</dbReference>
<evidence type="ECO:0000256" key="1">
    <source>
        <dbReference type="ARBA" id="ARBA00023267"/>
    </source>
</evidence>
<dbReference type="EMBL" id="WACR01000009">
    <property type="protein sequence ID" value="KAB1063142.1"/>
    <property type="molecule type" value="Genomic_DNA"/>
</dbReference>